<reference evidence="5 6" key="1">
    <citation type="journal article" date="2016" name="Nat. Commun.">
        <title>Thousands of microbial genomes shed light on interconnected biogeochemical processes in an aquifer system.</title>
        <authorList>
            <person name="Anantharaman K."/>
            <person name="Brown C.T."/>
            <person name="Hug L.A."/>
            <person name="Sharon I."/>
            <person name="Castelle C.J."/>
            <person name="Probst A.J."/>
            <person name="Thomas B.C."/>
            <person name="Singh A."/>
            <person name="Wilkins M.J."/>
            <person name="Karaoz U."/>
            <person name="Brodie E.L."/>
            <person name="Williams K.H."/>
            <person name="Hubbard S.S."/>
            <person name="Banfield J.F."/>
        </authorList>
    </citation>
    <scope>NUCLEOTIDE SEQUENCE [LARGE SCALE GENOMIC DNA]</scope>
</reference>
<organism evidence="5 6">
    <name type="scientific">Candidatus Giovannonibacteria bacterium RIFCSPLOWO2_01_FULL_44_16</name>
    <dbReference type="NCBI Taxonomy" id="1798348"/>
    <lineage>
        <taxon>Bacteria</taxon>
        <taxon>Candidatus Giovannoniibacteriota</taxon>
    </lineage>
</organism>
<accession>A0A1F5X2M6</accession>
<dbReference type="InterPro" id="IPR002068">
    <property type="entry name" value="A-crystallin/Hsp20_dom"/>
</dbReference>
<sequence length="183" mass="20868">PTITKYMTNEKQSFFEKLTGAVSYDDAPPENKPLSENNNVFLEEHEDEPAATDQNTSEREHAEEWFDEIGSHEGQLTIDVYQTPTHIVVQAPMAGVKSEDVDVSINNDMITIRGKRHQKNEIGDDNYYYRELFWGPFSRSVLMPDEVDSSRTEASFKNGLLTVKMPKVNKDGVKQVKIQAKEI</sequence>
<dbReference type="InterPro" id="IPR008978">
    <property type="entry name" value="HSP20-like_chaperone"/>
</dbReference>
<dbReference type="Gene3D" id="2.60.40.790">
    <property type="match status" value="1"/>
</dbReference>
<dbReference type="InterPro" id="IPR031107">
    <property type="entry name" value="Small_HSP"/>
</dbReference>
<dbReference type="PROSITE" id="PS01031">
    <property type="entry name" value="SHSP"/>
    <property type="match status" value="1"/>
</dbReference>
<evidence type="ECO:0000259" key="4">
    <source>
        <dbReference type="PROSITE" id="PS01031"/>
    </source>
</evidence>
<evidence type="ECO:0000256" key="1">
    <source>
        <dbReference type="PROSITE-ProRule" id="PRU00285"/>
    </source>
</evidence>
<evidence type="ECO:0000313" key="6">
    <source>
        <dbReference type="Proteomes" id="UP000178046"/>
    </source>
</evidence>
<dbReference type="CDD" id="cd06464">
    <property type="entry name" value="ACD_sHsps-like"/>
    <property type="match status" value="1"/>
</dbReference>
<gene>
    <name evidence="5" type="ORF">A2924_00525</name>
</gene>
<dbReference type="Proteomes" id="UP000178046">
    <property type="component" value="Unassembled WGS sequence"/>
</dbReference>
<proteinExistence type="inferred from homology"/>
<feature type="region of interest" description="Disordered" evidence="3">
    <location>
        <begin position="23"/>
        <end position="62"/>
    </location>
</feature>
<protein>
    <recommendedName>
        <fullName evidence="4">SHSP domain-containing protein</fullName>
    </recommendedName>
</protein>
<dbReference type="EMBL" id="MFIA01000026">
    <property type="protein sequence ID" value="OGF82157.1"/>
    <property type="molecule type" value="Genomic_DNA"/>
</dbReference>
<comment type="caution">
    <text evidence="5">The sequence shown here is derived from an EMBL/GenBank/DDBJ whole genome shotgun (WGS) entry which is preliminary data.</text>
</comment>
<feature type="non-terminal residue" evidence="5">
    <location>
        <position position="1"/>
    </location>
</feature>
<name>A0A1F5X2M6_9BACT</name>
<feature type="domain" description="SHSP" evidence="4">
    <location>
        <begin position="69"/>
        <end position="183"/>
    </location>
</feature>
<dbReference type="PANTHER" id="PTHR11527">
    <property type="entry name" value="HEAT-SHOCK PROTEIN 20 FAMILY MEMBER"/>
    <property type="match status" value="1"/>
</dbReference>
<dbReference type="AlphaFoldDB" id="A0A1F5X2M6"/>
<evidence type="ECO:0000313" key="5">
    <source>
        <dbReference type="EMBL" id="OGF82157.1"/>
    </source>
</evidence>
<evidence type="ECO:0000256" key="3">
    <source>
        <dbReference type="SAM" id="MobiDB-lite"/>
    </source>
</evidence>
<comment type="similarity">
    <text evidence="1 2">Belongs to the small heat shock protein (HSP20) family.</text>
</comment>
<dbReference type="SUPFAM" id="SSF49764">
    <property type="entry name" value="HSP20-like chaperones"/>
    <property type="match status" value="1"/>
</dbReference>
<dbReference type="Pfam" id="PF00011">
    <property type="entry name" value="HSP20"/>
    <property type="match status" value="1"/>
</dbReference>
<evidence type="ECO:0000256" key="2">
    <source>
        <dbReference type="RuleBase" id="RU003616"/>
    </source>
</evidence>